<dbReference type="EMBL" id="JAUESC010000385">
    <property type="protein sequence ID" value="KAK0579504.1"/>
    <property type="molecule type" value="Genomic_DNA"/>
</dbReference>
<dbReference type="SUPFAM" id="SSF50447">
    <property type="entry name" value="Translation proteins"/>
    <property type="match status" value="1"/>
</dbReference>
<dbReference type="Proteomes" id="UP001168877">
    <property type="component" value="Unassembled WGS sequence"/>
</dbReference>
<dbReference type="AlphaFoldDB" id="A0AA39V954"/>
<dbReference type="GO" id="GO:0005829">
    <property type="term" value="C:cytosol"/>
    <property type="evidence" value="ECO:0007669"/>
    <property type="project" value="TreeGrafter"/>
</dbReference>
<keyword evidence="3" id="KW-0648">Protein biosynthesis</keyword>
<dbReference type="Pfam" id="PF00009">
    <property type="entry name" value="GTP_EFTU"/>
    <property type="match status" value="1"/>
</dbReference>
<dbReference type="GO" id="GO:0005525">
    <property type="term" value="F:GTP binding"/>
    <property type="evidence" value="ECO:0007669"/>
    <property type="project" value="InterPro"/>
</dbReference>
<gene>
    <name evidence="5" type="ORF">LWI29_027235</name>
</gene>
<evidence type="ECO:0000256" key="2">
    <source>
        <dbReference type="ARBA" id="ARBA00022768"/>
    </source>
</evidence>
<dbReference type="GO" id="GO:0003924">
    <property type="term" value="F:GTPase activity"/>
    <property type="evidence" value="ECO:0007669"/>
    <property type="project" value="InterPro"/>
</dbReference>
<dbReference type="InterPro" id="IPR027417">
    <property type="entry name" value="P-loop_NTPase"/>
</dbReference>
<dbReference type="GO" id="GO:0003746">
    <property type="term" value="F:translation elongation factor activity"/>
    <property type="evidence" value="ECO:0007669"/>
    <property type="project" value="UniProtKB-KW"/>
</dbReference>
<dbReference type="CDD" id="cd16268">
    <property type="entry name" value="EF2_II"/>
    <property type="match status" value="1"/>
</dbReference>
<sequence>MKETKKKQYSRQINWIGEQRDRAEEVGRQSAANTEIEKINVYAPVSTDDHDLTPKFDVNVDVDGPVITKSTPDTHEKKKKNQKRRVAYFFCCSNIEFDTTDEDDKAKALVFFQNTNKNRSCVTMCCSNLEMGPKNNLTDKMSGDALKKYKSEHQGNAYVFNIIDSPGHAEFSSELTVALRITDGALLVVDCAKVFSFHTETILRQSLGERIRPVLAINKIDRCLTDLSVDGEQAYQMFRRVIEDVNNIMGTYNDPHLGDVQVCPEKGTVAFTAGIHDWGFTLKDFSDMYASRFGVDESTMMQRLWGNNFFNYKTNEWTNMNTGSPTCMRGFVYCFYEPIKGIINICMKDGKDELWIELKKVDVSIDCEDDKKLKGKPLVRRVIQCWLPAGKTLLKMMILHLPSLGEAQKYRVGNLYQGPLNDVYANAIQNCDLDGLLTLYVSKLVVHKPTAMRVHKSNAKGYFYGFGCVFSRKVTKGLKVRIMGPNYVPRERDSYIKKVETVCVWLGMGLDNVEDYVPCGNTVALFGIDEFISKTATLTNESEVDAHLIRAMKFSVQPVVRAAI</sequence>
<evidence type="ECO:0000259" key="4">
    <source>
        <dbReference type="Pfam" id="PF00009"/>
    </source>
</evidence>
<accession>A0AA39V954</accession>
<feature type="domain" description="Tr-type G" evidence="4">
    <location>
        <begin position="120"/>
        <end position="289"/>
    </location>
</feature>
<dbReference type="InterPro" id="IPR009000">
    <property type="entry name" value="Transl_B-barrel_sf"/>
</dbReference>
<reference evidence="5" key="1">
    <citation type="journal article" date="2022" name="Plant J.">
        <title>Strategies of tolerance reflected in two North American maple genomes.</title>
        <authorList>
            <person name="McEvoy S.L."/>
            <person name="Sezen U.U."/>
            <person name="Trouern-Trend A."/>
            <person name="McMahon S.M."/>
            <person name="Schaberg P.G."/>
            <person name="Yang J."/>
            <person name="Wegrzyn J.L."/>
            <person name="Swenson N.G."/>
        </authorList>
    </citation>
    <scope>NUCLEOTIDE SEQUENCE</scope>
    <source>
        <strain evidence="5">NS2018</strain>
    </source>
</reference>
<dbReference type="PANTHER" id="PTHR42908:SF10">
    <property type="entry name" value="EUKARYOTIC TRANSLATION ELONGATION FACTOR 2"/>
    <property type="match status" value="1"/>
</dbReference>
<evidence type="ECO:0000313" key="5">
    <source>
        <dbReference type="EMBL" id="KAK0579504.1"/>
    </source>
</evidence>
<dbReference type="Gene3D" id="3.40.50.300">
    <property type="entry name" value="P-loop containing nucleotide triphosphate hydrolases"/>
    <property type="match status" value="1"/>
</dbReference>
<evidence type="ECO:0000313" key="6">
    <source>
        <dbReference type="Proteomes" id="UP001168877"/>
    </source>
</evidence>
<reference evidence="5" key="2">
    <citation type="submission" date="2023-06" db="EMBL/GenBank/DDBJ databases">
        <authorList>
            <person name="Swenson N.G."/>
            <person name="Wegrzyn J.L."/>
            <person name="Mcevoy S.L."/>
        </authorList>
    </citation>
    <scope>NUCLEOTIDE SEQUENCE</scope>
    <source>
        <strain evidence="5">NS2018</strain>
        <tissue evidence="5">Leaf</tissue>
    </source>
</reference>
<keyword evidence="2" id="KW-0251">Elongation factor</keyword>
<name>A0AA39V954_ACESA</name>
<dbReference type="GO" id="GO:0043022">
    <property type="term" value="F:ribosome binding"/>
    <property type="evidence" value="ECO:0007669"/>
    <property type="project" value="TreeGrafter"/>
</dbReference>
<dbReference type="Gene3D" id="2.40.30.10">
    <property type="entry name" value="Translation factors"/>
    <property type="match status" value="1"/>
</dbReference>
<organism evidence="5 6">
    <name type="scientific">Acer saccharum</name>
    <name type="common">Sugar maple</name>
    <dbReference type="NCBI Taxonomy" id="4024"/>
    <lineage>
        <taxon>Eukaryota</taxon>
        <taxon>Viridiplantae</taxon>
        <taxon>Streptophyta</taxon>
        <taxon>Embryophyta</taxon>
        <taxon>Tracheophyta</taxon>
        <taxon>Spermatophyta</taxon>
        <taxon>Magnoliopsida</taxon>
        <taxon>eudicotyledons</taxon>
        <taxon>Gunneridae</taxon>
        <taxon>Pentapetalae</taxon>
        <taxon>rosids</taxon>
        <taxon>malvids</taxon>
        <taxon>Sapindales</taxon>
        <taxon>Sapindaceae</taxon>
        <taxon>Hippocastanoideae</taxon>
        <taxon>Acereae</taxon>
        <taxon>Acer</taxon>
    </lineage>
</organism>
<evidence type="ECO:0000256" key="3">
    <source>
        <dbReference type="ARBA" id="ARBA00022917"/>
    </source>
</evidence>
<protein>
    <recommendedName>
        <fullName evidence="4">Tr-type G domain-containing protein</fullName>
    </recommendedName>
</protein>
<evidence type="ECO:0000256" key="1">
    <source>
        <dbReference type="ARBA" id="ARBA00022490"/>
    </source>
</evidence>
<dbReference type="FunFam" id="2.40.30.10:FF:000010">
    <property type="entry name" value="Translation elongation factor 2"/>
    <property type="match status" value="1"/>
</dbReference>
<dbReference type="PANTHER" id="PTHR42908">
    <property type="entry name" value="TRANSLATION ELONGATION FACTOR-RELATED"/>
    <property type="match status" value="1"/>
</dbReference>
<dbReference type="Gene3D" id="3.90.1430.10">
    <property type="entry name" value="Yeast translation eEF2 (G' domain)"/>
    <property type="match status" value="1"/>
</dbReference>
<dbReference type="SUPFAM" id="SSF52540">
    <property type="entry name" value="P-loop containing nucleoside triphosphate hydrolases"/>
    <property type="match status" value="1"/>
</dbReference>
<dbReference type="GO" id="GO:1990904">
    <property type="term" value="C:ribonucleoprotein complex"/>
    <property type="evidence" value="ECO:0007669"/>
    <property type="project" value="TreeGrafter"/>
</dbReference>
<keyword evidence="1" id="KW-0963">Cytoplasm</keyword>
<comment type="caution">
    <text evidence="5">The sequence shown here is derived from an EMBL/GenBank/DDBJ whole genome shotgun (WGS) entry which is preliminary data.</text>
</comment>
<keyword evidence="6" id="KW-1185">Reference proteome</keyword>
<dbReference type="InterPro" id="IPR000795">
    <property type="entry name" value="T_Tr_GTP-bd_dom"/>
</dbReference>
<proteinExistence type="predicted"/>